<dbReference type="GO" id="GO:0005829">
    <property type="term" value="C:cytosol"/>
    <property type="evidence" value="ECO:0007669"/>
    <property type="project" value="TreeGrafter"/>
</dbReference>
<dbReference type="SUPFAM" id="SSF143975">
    <property type="entry name" value="IlvD/EDD N-terminal domain-like"/>
    <property type="match status" value="1"/>
</dbReference>
<proteinExistence type="inferred from homology"/>
<accession>A0A7H4MWF4</accession>
<dbReference type="EC" id="4.2.1.9" evidence="4"/>
<name>A0A7H4MWF4_9ENTR</name>
<keyword evidence="2 4" id="KW-0456">Lyase</keyword>
<evidence type="ECO:0000313" key="4">
    <source>
        <dbReference type="EMBL" id="STT07417.1"/>
    </source>
</evidence>
<dbReference type="AlphaFoldDB" id="A0A7H4MWF4"/>
<evidence type="ECO:0000256" key="1">
    <source>
        <dbReference type="ARBA" id="ARBA00006486"/>
    </source>
</evidence>
<dbReference type="Pfam" id="PF00920">
    <property type="entry name" value="ILVD_EDD_N"/>
    <property type="match status" value="1"/>
</dbReference>
<comment type="caution">
    <text evidence="4">The sequence shown here is derived from an EMBL/GenBank/DDBJ whole genome shotgun (WGS) entry which is preliminary data.</text>
</comment>
<dbReference type="InterPro" id="IPR020558">
    <property type="entry name" value="DiOHA_6PGluconate_deHydtase_CS"/>
</dbReference>
<evidence type="ECO:0000256" key="2">
    <source>
        <dbReference type="ARBA" id="ARBA00023239"/>
    </source>
</evidence>
<comment type="similarity">
    <text evidence="1">Belongs to the IlvD/Edd family.</text>
</comment>
<gene>
    <name evidence="4" type="primary">ilvD_2</name>
    <name evidence="4" type="ORF">NCTC11694_07027</name>
</gene>
<dbReference type="GO" id="GO:0004456">
    <property type="term" value="F:phosphogluconate dehydratase activity"/>
    <property type="evidence" value="ECO:0007669"/>
    <property type="project" value="TreeGrafter"/>
</dbReference>
<evidence type="ECO:0000259" key="3">
    <source>
        <dbReference type="Pfam" id="PF00920"/>
    </source>
</evidence>
<feature type="domain" description="Dihydroxy-acid/6-phosphogluconate dehydratase N-terminal" evidence="3">
    <location>
        <begin position="66"/>
        <end position="363"/>
    </location>
</feature>
<organism evidence="4 5">
    <name type="scientific">Klebsiella michiganensis</name>
    <dbReference type="NCBI Taxonomy" id="1134687"/>
    <lineage>
        <taxon>Bacteria</taxon>
        <taxon>Pseudomonadati</taxon>
        <taxon>Pseudomonadota</taxon>
        <taxon>Gammaproteobacteria</taxon>
        <taxon>Enterobacterales</taxon>
        <taxon>Enterobacteriaceae</taxon>
        <taxon>Klebsiella/Raoultella group</taxon>
        <taxon>Klebsiella</taxon>
    </lineage>
</organism>
<sequence length="409" mass="43974">MNSEMLRVTNRIIERSRDTREAYLARINQAKTDTVHRAQLACGNLAHGFAACQADDKASLKSMLRNNIAIITSYNDMLSAHQPYERYPDIIRKALHSANAVGQVAGGVPAMCDGVTQGQDGMELSLLSREVIAMSAAIGLSHNMFDGALYLGVCDKIVPGLAMAALSFGHLPSIFIPSGPMASGLANKEKVRIRQLYAEGKVDRMALLESEAASYHAPGTCTFYGTANTNQMVVEFMGMQLPGSSFVHPDAPLREALTAAAARQVTRLTGNGNEWMPLGKMFDEKVVVNGIVALLATGGSTNHTMHLVAMARAAGIIINWDDFSDLSDVVPLLARLYPNGPADINHFQAAGGVPVLVRELLKGACCMKMFTPWPASASLATPWSPGLITANLTGAKGRPRRWTNRLSPR</sequence>
<reference evidence="4 5" key="1">
    <citation type="submission" date="2018-06" db="EMBL/GenBank/DDBJ databases">
        <authorList>
            <consortium name="Pathogen Informatics"/>
            <person name="Doyle S."/>
        </authorList>
    </citation>
    <scope>NUCLEOTIDE SEQUENCE [LARGE SCALE GENOMIC DNA]</scope>
    <source>
        <strain evidence="4 5">NCTC11694</strain>
    </source>
</reference>
<dbReference type="InterPro" id="IPR000581">
    <property type="entry name" value="ILV_EDD_N"/>
</dbReference>
<dbReference type="PROSITE" id="PS00886">
    <property type="entry name" value="ILVD_EDD_1"/>
    <property type="match status" value="1"/>
</dbReference>
<dbReference type="Proteomes" id="UP000255050">
    <property type="component" value="Unassembled WGS sequence"/>
</dbReference>
<dbReference type="EMBL" id="UGJR01000006">
    <property type="protein sequence ID" value="STT07417.1"/>
    <property type="molecule type" value="Genomic_DNA"/>
</dbReference>
<evidence type="ECO:0000313" key="5">
    <source>
        <dbReference type="Proteomes" id="UP000255050"/>
    </source>
</evidence>
<protein>
    <submittedName>
        <fullName evidence="4">Phosphogluconate dehydratase</fullName>
        <ecNumber evidence="4">4.2.1.9</ecNumber>
    </submittedName>
</protein>
<dbReference type="GO" id="GO:0004160">
    <property type="term" value="F:dihydroxy-acid dehydratase activity"/>
    <property type="evidence" value="ECO:0007669"/>
    <property type="project" value="UniProtKB-EC"/>
</dbReference>
<dbReference type="InterPro" id="IPR037237">
    <property type="entry name" value="IlvD/EDD_N"/>
</dbReference>
<dbReference type="PANTHER" id="PTHR43661:SF1">
    <property type="entry name" value="PHOSPHOGLUCONATE DEHYDRATASE"/>
    <property type="match status" value="1"/>
</dbReference>
<dbReference type="PANTHER" id="PTHR43661">
    <property type="entry name" value="D-XYLONATE DEHYDRATASE"/>
    <property type="match status" value="1"/>
</dbReference>